<dbReference type="GO" id="GO:0043531">
    <property type="term" value="F:ADP binding"/>
    <property type="evidence" value="ECO:0007669"/>
    <property type="project" value="InterPro"/>
</dbReference>
<feature type="domain" description="DUF7708" evidence="1">
    <location>
        <begin position="83"/>
        <end position="195"/>
    </location>
</feature>
<dbReference type="Pfam" id="PF24809">
    <property type="entry name" value="DUF7708"/>
    <property type="match status" value="1"/>
</dbReference>
<dbReference type="PANTHER" id="PTHR35205">
    <property type="entry name" value="NB-ARC AND TPR DOMAIN PROTEIN"/>
    <property type="match status" value="1"/>
</dbReference>
<dbReference type="Pfam" id="PF25000">
    <property type="entry name" value="DUF7779"/>
    <property type="match status" value="1"/>
</dbReference>
<accession>A0A1W2TW48</accession>
<dbReference type="Gene3D" id="3.40.50.300">
    <property type="entry name" value="P-loop containing nucleotide triphosphate hydrolases"/>
    <property type="match status" value="1"/>
</dbReference>
<evidence type="ECO:0000313" key="3">
    <source>
        <dbReference type="EMBL" id="GAP92896.1"/>
    </source>
</evidence>
<dbReference type="InterPro" id="IPR027417">
    <property type="entry name" value="P-loop_NTPase"/>
</dbReference>
<dbReference type="OrthoDB" id="6161812at2759"/>
<evidence type="ECO:0000259" key="2">
    <source>
        <dbReference type="Pfam" id="PF25000"/>
    </source>
</evidence>
<evidence type="ECO:0000313" key="4">
    <source>
        <dbReference type="Proteomes" id="UP000054516"/>
    </source>
</evidence>
<dbReference type="PANTHER" id="PTHR35205:SF1">
    <property type="entry name" value="ZU5 DOMAIN-CONTAINING PROTEIN"/>
    <property type="match status" value="1"/>
</dbReference>
<dbReference type="EMBL" id="DF977542">
    <property type="protein sequence ID" value="GAP92896.1"/>
    <property type="molecule type" value="Genomic_DNA"/>
</dbReference>
<dbReference type="InterPro" id="IPR011990">
    <property type="entry name" value="TPR-like_helical_dom_sf"/>
</dbReference>
<keyword evidence="4" id="KW-1185">Reference proteome</keyword>
<dbReference type="OMA" id="NTSWLMI"/>
<dbReference type="AlphaFoldDB" id="A0A1W2TW48"/>
<evidence type="ECO:0000259" key="1">
    <source>
        <dbReference type="Pfam" id="PF24809"/>
    </source>
</evidence>
<protein>
    <submittedName>
        <fullName evidence="3">Putative pfs domain-containing protein</fullName>
    </submittedName>
</protein>
<dbReference type="STRING" id="77044.A0A1W2TW48"/>
<name>A0A1W2TW48_ROSNE</name>
<gene>
    <name evidence="3" type="ORF">SAMD00023353_9700010</name>
</gene>
<reference evidence="3" key="1">
    <citation type="submission" date="2016-03" db="EMBL/GenBank/DDBJ databases">
        <title>Draft genome sequence of Rosellinia necatrix.</title>
        <authorList>
            <person name="Kanematsu S."/>
        </authorList>
    </citation>
    <scope>NUCLEOTIDE SEQUENCE [LARGE SCALE GENOMIC DNA]</scope>
    <source>
        <strain evidence="3">W97</strain>
    </source>
</reference>
<dbReference type="Proteomes" id="UP000054516">
    <property type="component" value="Unassembled WGS sequence"/>
</dbReference>
<proteinExistence type="predicted"/>
<dbReference type="InterPro" id="IPR056681">
    <property type="entry name" value="DUF7779"/>
</dbReference>
<dbReference type="InterPro" id="IPR056125">
    <property type="entry name" value="DUF7708"/>
</dbReference>
<dbReference type="SUPFAM" id="SSF52540">
    <property type="entry name" value="P-loop containing nucleoside triphosphate hydrolases"/>
    <property type="match status" value="1"/>
</dbReference>
<feature type="domain" description="DUF7779" evidence="2">
    <location>
        <begin position="476"/>
        <end position="562"/>
    </location>
</feature>
<sequence length="992" mass="112188">MATTAQEAWNRSVRQQRDVLGPKYAKIIAALEFDSFEKSLAQARAKYESKKTSKCLDFLKPVFQQLNAFHRGLTAMASASDGTTIVWGVLLVLVDVACNYHKFLDVFAGLLQEVTTTITRVNRYLALLPTNPLLQKLMVDVLNDYVICCIKVFKFYKSRITVNISMFFVRNVSQNFQDIKDKIQSKIRAFEEEARLDIDEILVRQARAQQLQPLPPSGIFHVPFARNEFFCGRDTTLEEIKSALSRKTKESASHQPSCLIHAMGGMGKTQVALAYAHENRSTYPYIFWIGAQNEPDVGTSFALIALKLGIPDAAHLGRAQRINAVRDWLENTDKTWLLIFDNVESMEIIQPYWPVSSLNGAILVTSQMASLSQFIRYQIPLQPFSDDDCETLLLETLRLENPSPSQKEAALTISKFVGGLPIALAHIAGLMFSSHLSLDETVEMLRRQNLSYLWPGERGSSTHAYENRLGEVWDMALKELNDVEKHLLNILSLLSPDSIPEELILSGEVLGIFAPDFSQKFSFVRSSLCRRQLVQRNVSKSGAYLSIHRSLQLNLRNRLSAEPDSYAAVFRDAGSLVREAFPSQSKTMSYQDDNWRVYDKYYPHVQALQSIAQSSSSKALVHNQMFAQLLSDAANYCWERGYMRLGIEACQLAVSIFESSPQLDLMLYSRPLTSWGLMAGEMGIPQRKQMFDCYSRCIAVRAEYLKNQPNGGDADEQLLLCNAWSDYGLGCLEAGYYDEAEKYALLSLALKSRHESEKTYAMMFGLGYWELAVVYASQGKFKEARAMADRMEKMAAVDYKPGTAAIWKFQFLKACIYFTTGDHAIALNIHQDVLVSRTSIFGPTGTFTRYSYYAVAEIYHILGALDLAESLLRRSLNQLDQSPWTDGAVARSQFKLATVLRSQGKPAVLQEAAELESMAQKCREALIPHPETIFESDNVDPASFYDHMVPVLGRTRYRYDRIKNSDPNTFVKIPDDQFDLQFIPGITYWEDD</sequence>
<dbReference type="SUPFAM" id="SSF48452">
    <property type="entry name" value="TPR-like"/>
    <property type="match status" value="2"/>
</dbReference>
<dbReference type="Gene3D" id="1.25.40.10">
    <property type="entry name" value="Tetratricopeptide repeat domain"/>
    <property type="match status" value="2"/>
</dbReference>
<organism evidence="3">
    <name type="scientific">Rosellinia necatrix</name>
    <name type="common">White root-rot fungus</name>
    <dbReference type="NCBI Taxonomy" id="77044"/>
    <lineage>
        <taxon>Eukaryota</taxon>
        <taxon>Fungi</taxon>
        <taxon>Dikarya</taxon>
        <taxon>Ascomycota</taxon>
        <taxon>Pezizomycotina</taxon>
        <taxon>Sordariomycetes</taxon>
        <taxon>Xylariomycetidae</taxon>
        <taxon>Xylariales</taxon>
        <taxon>Xylariaceae</taxon>
        <taxon>Rosellinia</taxon>
    </lineage>
</organism>